<dbReference type="AlphaFoldDB" id="A0A2T2ZUE0"/>
<dbReference type="EMBL" id="KZ678677">
    <property type="protein sequence ID" value="PSR77039.1"/>
    <property type="molecule type" value="Genomic_DNA"/>
</dbReference>
<organism evidence="1 2">
    <name type="scientific">Coniella lustricola</name>
    <dbReference type="NCBI Taxonomy" id="2025994"/>
    <lineage>
        <taxon>Eukaryota</taxon>
        <taxon>Fungi</taxon>
        <taxon>Dikarya</taxon>
        <taxon>Ascomycota</taxon>
        <taxon>Pezizomycotina</taxon>
        <taxon>Sordariomycetes</taxon>
        <taxon>Sordariomycetidae</taxon>
        <taxon>Diaporthales</taxon>
        <taxon>Schizoparmaceae</taxon>
        <taxon>Coniella</taxon>
    </lineage>
</organism>
<protein>
    <submittedName>
        <fullName evidence="1">Uncharacterized protein</fullName>
    </submittedName>
</protein>
<dbReference type="InParanoid" id="A0A2T2ZUE0"/>
<dbReference type="Proteomes" id="UP000241462">
    <property type="component" value="Unassembled WGS sequence"/>
</dbReference>
<name>A0A2T2ZUE0_9PEZI</name>
<reference evidence="1 2" key="1">
    <citation type="journal article" date="2018" name="Mycol. Prog.">
        <title>Coniella lustricola, a new species from submerged detritus.</title>
        <authorList>
            <person name="Raudabaugh D.B."/>
            <person name="Iturriaga T."/>
            <person name="Carver A."/>
            <person name="Mondo S."/>
            <person name="Pangilinan J."/>
            <person name="Lipzen A."/>
            <person name="He G."/>
            <person name="Amirebrahimi M."/>
            <person name="Grigoriev I.V."/>
            <person name="Miller A.N."/>
        </authorList>
    </citation>
    <scope>NUCLEOTIDE SEQUENCE [LARGE SCALE GENOMIC DNA]</scope>
    <source>
        <strain evidence="1 2">B22-T-1</strain>
    </source>
</reference>
<gene>
    <name evidence="1" type="ORF">BD289DRAFT_161217</name>
</gene>
<keyword evidence="2" id="KW-1185">Reference proteome</keyword>
<accession>A0A2T2ZUE0</accession>
<proteinExistence type="predicted"/>
<sequence>MRGWLSSECHAHLQSAKDRPFKPNDCLLAAVHNHEFSYQINPKNNKLPGTHSPGNQHSILLQQCDPYLAIPLFVLRRTSDAPFHIVKFCCSNTQRLCPVYFLFFGMFDHWYFVNLATNIQKNSHHPLFCSGGQQRWLQLKIPRTLTYTSSL</sequence>
<evidence type="ECO:0000313" key="2">
    <source>
        <dbReference type="Proteomes" id="UP000241462"/>
    </source>
</evidence>
<evidence type="ECO:0000313" key="1">
    <source>
        <dbReference type="EMBL" id="PSR77039.1"/>
    </source>
</evidence>